<dbReference type="Proteomes" id="UP000319894">
    <property type="component" value="Unassembled WGS sequence"/>
</dbReference>
<evidence type="ECO:0000256" key="1">
    <source>
        <dbReference type="SAM" id="MobiDB-lite"/>
    </source>
</evidence>
<organism evidence="3 4">
    <name type="scientific">Haloglomus irregulare</name>
    <dbReference type="NCBI Taxonomy" id="2234134"/>
    <lineage>
        <taxon>Archaea</taxon>
        <taxon>Methanobacteriati</taxon>
        <taxon>Methanobacteriota</taxon>
        <taxon>Stenosarchaea group</taxon>
        <taxon>Halobacteria</taxon>
        <taxon>Halobacteriales</taxon>
        <taxon>Natronomonadaceae</taxon>
        <taxon>Haloglomus</taxon>
    </lineage>
</organism>
<dbReference type="InParanoid" id="A0A554NF73"/>
<dbReference type="OrthoDB" id="8638at2157"/>
<dbReference type="InterPro" id="IPR002372">
    <property type="entry name" value="PQQ_rpt_dom"/>
</dbReference>
<evidence type="ECO:0000259" key="2">
    <source>
        <dbReference type="Pfam" id="PF13360"/>
    </source>
</evidence>
<feature type="domain" description="Pyrrolo-quinoline quinone repeat" evidence="2">
    <location>
        <begin position="167"/>
        <end position="282"/>
    </location>
</feature>
<accession>A0A554NF73</accession>
<gene>
    <name evidence="3" type="ORF">DP107_02340</name>
</gene>
<name>A0A554NF73_9EURY</name>
<evidence type="ECO:0000313" key="4">
    <source>
        <dbReference type="Proteomes" id="UP000319894"/>
    </source>
</evidence>
<dbReference type="RefSeq" id="WP_144260520.1">
    <property type="nucleotide sequence ID" value="NZ_QMDX01000001.1"/>
</dbReference>
<comment type="caution">
    <text evidence="3">The sequence shown here is derived from an EMBL/GenBank/DDBJ whole genome shotgun (WGS) entry which is preliminary data.</text>
</comment>
<dbReference type="SUPFAM" id="SSF50998">
    <property type="entry name" value="Quinoprotein alcohol dehydrogenase-like"/>
    <property type="match status" value="1"/>
</dbReference>
<dbReference type="AlphaFoldDB" id="A0A554NF73"/>
<feature type="region of interest" description="Disordered" evidence="1">
    <location>
        <begin position="230"/>
        <end position="249"/>
    </location>
</feature>
<dbReference type="InterPro" id="IPR011047">
    <property type="entry name" value="Quinoprotein_ADH-like_sf"/>
</dbReference>
<keyword evidence="4" id="KW-1185">Reference proteome</keyword>
<reference evidence="3 4" key="1">
    <citation type="submission" date="2018-06" db="EMBL/GenBank/DDBJ databases">
        <title>Natronomonas sp. F16-60 a new haloarchaeon isolated from a solar saltern of Isla Cristina, Huelva, Spain.</title>
        <authorList>
            <person name="Duran-Viseras A."/>
            <person name="Sanchez-Porro C."/>
            <person name="Ventosa A."/>
        </authorList>
    </citation>
    <scope>NUCLEOTIDE SEQUENCE [LARGE SCALE GENOMIC DNA]</scope>
    <source>
        <strain evidence="3 4">F16-60</strain>
    </source>
</reference>
<dbReference type="Pfam" id="PF13360">
    <property type="entry name" value="PQQ_2"/>
    <property type="match status" value="1"/>
</dbReference>
<sequence length="435" mass="45704">MTTTDPTVDDDLTPTATVPLAEVDPARSRHAGRRSAVALVDGADGPLAVAGLADGSLVAVGPDGDERWRHVPEMAGSVVTLVPFGNGVLAGERGAAGTVRYHDTATGDPRWRHEAATDVGAPQRESRFYLPFVVSAATTTVDGEPRAFVAVRRYERTGEPSPRQFESVVYAFTPDGTVAWRQAAAASPIAVDAAGGRVAVAYNRCPDPEAHDDGLVVLEAADGTERLRWDPADAMAGPPGQRRVGDVSLTPDGPVLASHADYRGYALGREGDVRWRLDLARPVERAVEGGSDTVYAYPNHVHATAMGALLVTGNTYPEDGRETAARHPREHTAVGVDPDGTERWTASVGGFATGIGTDGTHVAVPASQHFRDRDATTHAVQQVALAEGPTGARTTDGIATCAATADGLVAAVEEPVVYHDEGVEHGAYRLHLFEA</sequence>
<protein>
    <submittedName>
        <fullName evidence="3">Transcriptional regulator</fullName>
    </submittedName>
</protein>
<dbReference type="EMBL" id="QMDX01000001">
    <property type="protein sequence ID" value="TSD16041.1"/>
    <property type="molecule type" value="Genomic_DNA"/>
</dbReference>
<proteinExistence type="predicted"/>
<evidence type="ECO:0000313" key="3">
    <source>
        <dbReference type="EMBL" id="TSD16041.1"/>
    </source>
</evidence>